<feature type="region of interest" description="Disordered" evidence="1">
    <location>
        <begin position="68"/>
        <end position="91"/>
    </location>
</feature>
<comment type="caution">
    <text evidence="2">The sequence shown here is derived from an EMBL/GenBank/DDBJ whole genome shotgun (WGS) entry which is preliminary data.</text>
</comment>
<keyword evidence="3" id="KW-1185">Reference proteome</keyword>
<organism evidence="2 3">
    <name type="scientific">Clitoria ternatea</name>
    <name type="common">Butterfly pea</name>
    <dbReference type="NCBI Taxonomy" id="43366"/>
    <lineage>
        <taxon>Eukaryota</taxon>
        <taxon>Viridiplantae</taxon>
        <taxon>Streptophyta</taxon>
        <taxon>Embryophyta</taxon>
        <taxon>Tracheophyta</taxon>
        <taxon>Spermatophyta</taxon>
        <taxon>Magnoliopsida</taxon>
        <taxon>eudicotyledons</taxon>
        <taxon>Gunneridae</taxon>
        <taxon>Pentapetalae</taxon>
        <taxon>rosids</taxon>
        <taxon>fabids</taxon>
        <taxon>Fabales</taxon>
        <taxon>Fabaceae</taxon>
        <taxon>Papilionoideae</taxon>
        <taxon>50 kb inversion clade</taxon>
        <taxon>NPAAA clade</taxon>
        <taxon>indigoferoid/millettioid clade</taxon>
        <taxon>Phaseoleae</taxon>
        <taxon>Clitoria</taxon>
    </lineage>
</organism>
<accession>A0AAN9ISN3</accession>
<evidence type="ECO:0000313" key="3">
    <source>
        <dbReference type="Proteomes" id="UP001359559"/>
    </source>
</evidence>
<gene>
    <name evidence="2" type="ORF">RJT34_20291</name>
</gene>
<dbReference type="EMBL" id="JAYKXN010000005">
    <property type="protein sequence ID" value="KAK7285517.1"/>
    <property type="molecule type" value="Genomic_DNA"/>
</dbReference>
<proteinExistence type="predicted"/>
<evidence type="ECO:0000313" key="2">
    <source>
        <dbReference type="EMBL" id="KAK7285517.1"/>
    </source>
</evidence>
<dbReference type="Proteomes" id="UP001359559">
    <property type="component" value="Unassembled WGS sequence"/>
</dbReference>
<protein>
    <submittedName>
        <fullName evidence="2">Uncharacterized protein</fullName>
    </submittedName>
</protein>
<name>A0AAN9ISN3_CLITE</name>
<sequence>MSGPPPLLHHPVQVQPALCKNKAKEGASLYILHRFIRSLAPQTTHPSSLSLLSPLFDTAIIHPLSLPSQPLPTSTASVFSSKLEKTSFSPR</sequence>
<reference evidence="2 3" key="1">
    <citation type="submission" date="2024-01" db="EMBL/GenBank/DDBJ databases">
        <title>The genomes of 5 underutilized Papilionoideae crops provide insights into root nodulation and disease resistance.</title>
        <authorList>
            <person name="Yuan L."/>
        </authorList>
    </citation>
    <scope>NUCLEOTIDE SEQUENCE [LARGE SCALE GENOMIC DNA]</scope>
    <source>
        <strain evidence="2">LY-2023</strain>
        <tissue evidence="2">Leaf</tissue>
    </source>
</reference>
<evidence type="ECO:0000256" key="1">
    <source>
        <dbReference type="SAM" id="MobiDB-lite"/>
    </source>
</evidence>
<dbReference type="AlphaFoldDB" id="A0AAN9ISN3"/>
<feature type="compositionally biased region" description="Low complexity" evidence="1">
    <location>
        <begin position="68"/>
        <end position="77"/>
    </location>
</feature>